<keyword evidence="3" id="KW-1185">Reference proteome</keyword>
<protein>
    <submittedName>
        <fullName evidence="2">Rod shape-determining protein MreD</fullName>
    </submittedName>
</protein>
<keyword evidence="1" id="KW-1133">Transmembrane helix</keyword>
<feature type="transmembrane region" description="Helical" evidence="1">
    <location>
        <begin position="70"/>
        <end position="89"/>
    </location>
</feature>
<comment type="caution">
    <text evidence="2">The sequence shown here is derived from an EMBL/GenBank/DDBJ whole genome shotgun (WGS) entry which is preliminary data.</text>
</comment>
<sequence>MPVESNPLVLMAAGFLMGFVIDMFYDSLGLHAFACVLVMYVRNYWLSLITPQGGYDSNDTPSIATHGMQWFVVYTIPMVFLHHSVLFFIEAGGFGMFWFTLWKVVTSTLFTSLVTVIVQYLFPSSRYR</sequence>
<gene>
    <name evidence="2" type="ORF">KK083_22050</name>
</gene>
<reference evidence="2 3" key="1">
    <citation type="submission" date="2021-05" db="EMBL/GenBank/DDBJ databases">
        <title>A Polyphasic approach of four new species of the genus Ohtaekwangia: Ohtaekwangia histidinii sp. nov., Ohtaekwangia cretensis sp. nov., Ohtaekwangia indiensis sp. nov., Ohtaekwangia reichenbachii sp. nov. from diverse environment.</title>
        <authorList>
            <person name="Octaviana S."/>
        </authorList>
    </citation>
    <scope>NUCLEOTIDE SEQUENCE [LARGE SCALE GENOMIC DNA]</scope>
    <source>
        <strain evidence="2 3">PWU4</strain>
    </source>
</reference>
<proteinExistence type="predicted"/>
<dbReference type="AlphaFoldDB" id="A0AAP2DQQ9"/>
<keyword evidence="1" id="KW-0472">Membrane</keyword>
<name>A0AAP2DQQ9_9BACT</name>
<feature type="transmembrane region" description="Helical" evidence="1">
    <location>
        <begin position="101"/>
        <end position="122"/>
    </location>
</feature>
<dbReference type="EMBL" id="JAHESF010000027">
    <property type="protein sequence ID" value="MBT1699598.1"/>
    <property type="molecule type" value="Genomic_DNA"/>
</dbReference>
<evidence type="ECO:0000313" key="3">
    <source>
        <dbReference type="Proteomes" id="UP001319200"/>
    </source>
</evidence>
<evidence type="ECO:0000256" key="1">
    <source>
        <dbReference type="SAM" id="Phobius"/>
    </source>
</evidence>
<evidence type="ECO:0000313" key="2">
    <source>
        <dbReference type="EMBL" id="MBT1699598.1"/>
    </source>
</evidence>
<dbReference type="Proteomes" id="UP001319200">
    <property type="component" value="Unassembled WGS sequence"/>
</dbReference>
<accession>A0AAP2DQQ9</accession>
<keyword evidence="1" id="KW-0812">Transmembrane</keyword>
<organism evidence="2 3">
    <name type="scientific">Chryseosolibacter histidini</name>
    <dbReference type="NCBI Taxonomy" id="2782349"/>
    <lineage>
        <taxon>Bacteria</taxon>
        <taxon>Pseudomonadati</taxon>
        <taxon>Bacteroidota</taxon>
        <taxon>Cytophagia</taxon>
        <taxon>Cytophagales</taxon>
        <taxon>Chryseotaleaceae</taxon>
        <taxon>Chryseosolibacter</taxon>
    </lineage>
</organism>